<dbReference type="EMBL" id="CP022684">
    <property type="protein sequence ID" value="AUM13808.1"/>
    <property type="molecule type" value="Genomic_DNA"/>
</dbReference>
<feature type="chain" id="PRO_5014836986" description="Bacterial Ig-like domain-containing protein" evidence="1">
    <location>
        <begin position="23"/>
        <end position="782"/>
    </location>
</feature>
<evidence type="ECO:0000313" key="2">
    <source>
        <dbReference type="EMBL" id="AUM13808.1"/>
    </source>
</evidence>
<dbReference type="AlphaFoldDB" id="A0A2K9LN92"/>
<keyword evidence="1" id="KW-0732">Signal</keyword>
<sequence>MNIIKRILFLVAVLGLAACEQANIVAPSNNSVATEKPLNFAIAFTGSVAPSDLAIQLNTVDVTDLFTVTDLTANADGALLADHVFSGRNIFRVKGYNQIKQVVFYYDTEGPMIHILDTDRDAMTITGYVSDPGGVESVTLDGVAVELGAGNSFETAFTDQPFNTFVAVDGFGQTNTTEFARGDNEFVGISARLNQGGFDFLISVLENELNGADFQGIVSGIGNIPLINTFGLFNLNLQITDFNFDNIDIDLVVLDNERLDTDIYVDNFIFGINLNGTIGFLIPYSSGGTLQFDEVDLGTDLLLDIVGADLDINLSGTQINHTFPNIDFTNTNGILNIFDSITSAIVAVLAPLFENLFIDILEQIIIPIVSDFIKDIPITLQLVTLDDGETLNIRALPFFLDSKENGVSVDLGTRIWAPEPPAGIPGAPGSLYVEGDTPTMGATTPDGEPFHFGASISSNVINQALFAAHEAGVTTMDISPGFYANATPAGIAVYTPSDSEIDEADQIGMRIEPASAPYIKLMPADGAAGVFAWYDVKLTFDLYKAEWGEYRTIFGVTFNLEVPFEVNSTEDGFLSIGIEQLPTIYISQTDASGMILIPPGFINSTLDFFMPAVMPRLAEKLKVVPLPRIYEHTLYMRDFWIAGSGNNNLSLAGDLIPVSVTAAAPAPTTNVAGVETADVTVAVESVDTAGVVSSSAVTVNNGEVTIDIDGVNPNPSLGLLEYRFRVDGGGWSVWKRRSEIHLSRLLAGEHNVEICSRTPLLKRELSCPVVNFTTEVAVAAAE</sequence>
<dbReference type="Gene3D" id="3.15.20.10">
    <property type="entry name" value="Bactericidal permeability-increasing protein, domain 2"/>
    <property type="match status" value="1"/>
</dbReference>
<evidence type="ECO:0000256" key="1">
    <source>
        <dbReference type="SAM" id="SignalP"/>
    </source>
</evidence>
<gene>
    <name evidence="2" type="ORF">Kalk_15840</name>
</gene>
<dbReference type="Gene3D" id="3.15.10.10">
    <property type="entry name" value="Bactericidal permeability-increasing protein, domain 1"/>
    <property type="match status" value="1"/>
</dbReference>
<keyword evidence="3" id="KW-1185">Reference proteome</keyword>
<proteinExistence type="predicted"/>
<organism evidence="2 3">
    <name type="scientific">Ketobacter alkanivorans</name>
    <dbReference type="NCBI Taxonomy" id="1917421"/>
    <lineage>
        <taxon>Bacteria</taxon>
        <taxon>Pseudomonadati</taxon>
        <taxon>Pseudomonadota</taxon>
        <taxon>Gammaproteobacteria</taxon>
        <taxon>Pseudomonadales</taxon>
        <taxon>Ketobacteraceae</taxon>
        <taxon>Ketobacter</taxon>
    </lineage>
</organism>
<dbReference type="KEGG" id="kak:Kalk_15840"/>
<feature type="signal peptide" evidence="1">
    <location>
        <begin position="1"/>
        <end position="22"/>
    </location>
</feature>
<dbReference type="PROSITE" id="PS51257">
    <property type="entry name" value="PROKAR_LIPOPROTEIN"/>
    <property type="match status" value="1"/>
</dbReference>
<dbReference type="RefSeq" id="WP_101895183.1">
    <property type="nucleotide sequence ID" value="NZ_CP022684.1"/>
</dbReference>
<name>A0A2K9LN92_9GAMM</name>
<evidence type="ECO:0008006" key="4">
    <source>
        <dbReference type="Google" id="ProtNLM"/>
    </source>
</evidence>
<accession>A0A2K9LN92</accession>
<evidence type="ECO:0000313" key="3">
    <source>
        <dbReference type="Proteomes" id="UP000235116"/>
    </source>
</evidence>
<dbReference type="OrthoDB" id="6188406at2"/>
<protein>
    <recommendedName>
        <fullName evidence="4">Bacterial Ig-like domain-containing protein</fullName>
    </recommendedName>
</protein>
<reference evidence="3" key="1">
    <citation type="submission" date="2017-08" db="EMBL/GenBank/DDBJ databases">
        <title>Direct submision.</title>
        <authorList>
            <person name="Kim S.-J."/>
            <person name="Rhee S.-K."/>
        </authorList>
    </citation>
    <scope>NUCLEOTIDE SEQUENCE [LARGE SCALE GENOMIC DNA]</scope>
    <source>
        <strain evidence="3">GI5</strain>
    </source>
</reference>
<dbReference type="Proteomes" id="UP000235116">
    <property type="component" value="Chromosome"/>
</dbReference>